<dbReference type="GO" id="GO:0032787">
    <property type="term" value="P:monocarboxylic acid metabolic process"/>
    <property type="evidence" value="ECO:0007669"/>
    <property type="project" value="UniProtKB-ARBA"/>
</dbReference>
<proteinExistence type="inferred from homology"/>
<dbReference type="Pfam" id="PF13561">
    <property type="entry name" value="adh_short_C2"/>
    <property type="match status" value="1"/>
</dbReference>
<evidence type="ECO:0000256" key="2">
    <source>
        <dbReference type="ARBA" id="ARBA00023002"/>
    </source>
</evidence>
<dbReference type="PRINTS" id="PR00080">
    <property type="entry name" value="SDRFAMILY"/>
</dbReference>
<accession>A0A8J3KZQ6</accession>
<evidence type="ECO:0000313" key="4">
    <source>
        <dbReference type="Proteomes" id="UP000630887"/>
    </source>
</evidence>
<evidence type="ECO:0000256" key="1">
    <source>
        <dbReference type="ARBA" id="ARBA00006484"/>
    </source>
</evidence>
<dbReference type="FunFam" id="3.40.50.720:FF:000173">
    <property type="entry name" value="3-oxoacyl-[acyl-carrier protein] reductase"/>
    <property type="match status" value="1"/>
</dbReference>
<dbReference type="PRINTS" id="PR00081">
    <property type="entry name" value="GDHRDH"/>
</dbReference>
<dbReference type="Gene3D" id="3.40.50.720">
    <property type="entry name" value="NAD(P)-binding Rossmann-like Domain"/>
    <property type="match status" value="1"/>
</dbReference>
<dbReference type="PANTHER" id="PTHR42879">
    <property type="entry name" value="3-OXOACYL-(ACYL-CARRIER-PROTEIN) REDUCTASE"/>
    <property type="match status" value="1"/>
</dbReference>
<comment type="similarity">
    <text evidence="1">Belongs to the short-chain dehydrogenases/reductases (SDR) family.</text>
</comment>
<dbReference type="AlphaFoldDB" id="A0A8J3KZQ6"/>
<dbReference type="EMBL" id="BONI01000023">
    <property type="protein sequence ID" value="GIG06384.1"/>
    <property type="molecule type" value="Genomic_DNA"/>
</dbReference>
<dbReference type="GO" id="GO:0016491">
    <property type="term" value="F:oxidoreductase activity"/>
    <property type="evidence" value="ECO:0007669"/>
    <property type="project" value="UniProtKB-KW"/>
</dbReference>
<dbReference type="PROSITE" id="PS00061">
    <property type="entry name" value="ADH_SHORT"/>
    <property type="match status" value="1"/>
</dbReference>
<dbReference type="InterPro" id="IPR020904">
    <property type="entry name" value="Sc_DH/Rdtase_CS"/>
</dbReference>
<sequence>MDLGLKNKVAVVTGASSGVGRATALALAAAGARVLGTYHSNPNGTKELLEQAERAGAEALATRLDLADPGSIQAAVDTAAGRWGAVHILVNNAVALPPFPAHGELFEHAPPQRFTDSLTSNLAGPYLLSRAVVGHMRAAGWGRIVHVSSTFAEDGFPGRAPYAAAKSGLHGLTKVMSRELARAGIYTNVVVPGFIPADGQPQSLIQYASAAAATKRTTSAQDVANTIAFLCSAANSNITGQVVRVDGHFLTPAP</sequence>
<comment type="caution">
    <text evidence="3">The sequence shown here is derived from an EMBL/GenBank/DDBJ whole genome shotgun (WGS) entry which is preliminary data.</text>
</comment>
<dbReference type="InterPro" id="IPR002347">
    <property type="entry name" value="SDR_fam"/>
</dbReference>
<evidence type="ECO:0000313" key="3">
    <source>
        <dbReference type="EMBL" id="GIG06384.1"/>
    </source>
</evidence>
<name>A0A8J3KZQ6_9ACTN</name>
<dbReference type="Proteomes" id="UP000630887">
    <property type="component" value="Unassembled WGS sequence"/>
</dbReference>
<dbReference type="PANTHER" id="PTHR42879:SF2">
    <property type="entry name" value="3-OXOACYL-[ACYL-CARRIER-PROTEIN] REDUCTASE FABG"/>
    <property type="match status" value="1"/>
</dbReference>
<dbReference type="SUPFAM" id="SSF51735">
    <property type="entry name" value="NAD(P)-binding Rossmann-fold domains"/>
    <property type="match status" value="1"/>
</dbReference>
<organism evidence="3 4">
    <name type="scientific">Catellatospora coxensis</name>
    <dbReference type="NCBI Taxonomy" id="310354"/>
    <lineage>
        <taxon>Bacteria</taxon>
        <taxon>Bacillati</taxon>
        <taxon>Actinomycetota</taxon>
        <taxon>Actinomycetes</taxon>
        <taxon>Micromonosporales</taxon>
        <taxon>Micromonosporaceae</taxon>
        <taxon>Catellatospora</taxon>
    </lineage>
</organism>
<protein>
    <submittedName>
        <fullName evidence="3">Beta-ketoacyl-ACP reductase</fullName>
    </submittedName>
</protein>
<keyword evidence="4" id="KW-1185">Reference proteome</keyword>
<reference evidence="3 4" key="1">
    <citation type="submission" date="2021-01" db="EMBL/GenBank/DDBJ databases">
        <title>Whole genome shotgun sequence of Catellatospora coxensis NBRC 107359.</title>
        <authorList>
            <person name="Komaki H."/>
            <person name="Tamura T."/>
        </authorList>
    </citation>
    <scope>NUCLEOTIDE SEQUENCE [LARGE SCALE GENOMIC DNA]</scope>
    <source>
        <strain evidence="3 4">NBRC 107359</strain>
    </source>
</reference>
<keyword evidence="2" id="KW-0560">Oxidoreductase</keyword>
<dbReference type="InterPro" id="IPR050259">
    <property type="entry name" value="SDR"/>
</dbReference>
<dbReference type="InterPro" id="IPR036291">
    <property type="entry name" value="NAD(P)-bd_dom_sf"/>
</dbReference>
<dbReference type="RefSeq" id="WP_203692767.1">
    <property type="nucleotide sequence ID" value="NZ_BAAALC010000028.1"/>
</dbReference>
<gene>
    <name evidence="3" type="ORF">Cco03nite_30840</name>
</gene>